<dbReference type="AlphaFoldDB" id="A0A7I0IR53"/>
<protein>
    <submittedName>
        <fullName evidence="5">Hydrolase</fullName>
    </submittedName>
</protein>
<dbReference type="InterPro" id="IPR010126">
    <property type="entry name" value="Esterase_phb"/>
</dbReference>
<dbReference type="Proteomes" id="UP000297641">
    <property type="component" value="Unassembled WGS sequence"/>
</dbReference>
<dbReference type="InterPro" id="IPR050955">
    <property type="entry name" value="Plant_Biomass_Hydrol_Est"/>
</dbReference>
<dbReference type="EMBL" id="RQFT01000007">
    <property type="protein sequence ID" value="TGL07248.1"/>
    <property type="molecule type" value="Genomic_DNA"/>
</dbReference>
<feature type="signal peptide" evidence="3">
    <location>
        <begin position="1"/>
        <end position="19"/>
    </location>
</feature>
<dbReference type="GO" id="GO:0005576">
    <property type="term" value="C:extracellular region"/>
    <property type="evidence" value="ECO:0007669"/>
    <property type="project" value="InterPro"/>
</dbReference>
<dbReference type="EMBL" id="RQFD01000016">
    <property type="protein sequence ID" value="TGK46558.1"/>
    <property type="molecule type" value="Genomic_DNA"/>
</dbReference>
<evidence type="ECO:0000313" key="5">
    <source>
        <dbReference type="EMBL" id="TGL07248.1"/>
    </source>
</evidence>
<keyword evidence="2 5" id="KW-0378">Hydrolase</keyword>
<dbReference type="PROSITE" id="PS51257">
    <property type="entry name" value="PROKAR_LIPOPROTEIN"/>
    <property type="match status" value="1"/>
</dbReference>
<dbReference type="Proteomes" id="UP000297617">
    <property type="component" value="Unassembled WGS sequence"/>
</dbReference>
<dbReference type="PANTHER" id="PTHR43037:SF1">
    <property type="entry name" value="BLL1128 PROTEIN"/>
    <property type="match status" value="1"/>
</dbReference>
<evidence type="ECO:0000256" key="2">
    <source>
        <dbReference type="ARBA" id="ARBA00022801"/>
    </source>
</evidence>
<evidence type="ECO:0000313" key="6">
    <source>
        <dbReference type="Proteomes" id="UP000297617"/>
    </source>
</evidence>
<organism evidence="5 7">
    <name type="scientific">Leptospira bouyouniensis</name>
    <dbReference type="NCBI Taxonomy" id="2484911"/>
    <lineage>
        <taxon>Bacteria</taxon>
        <taxon>Pseudomonadati</taxon>
        <taxon>Spirochaetota</taxon>
        <taxon>Spirochaetia</taxon>
        <taxon>Leptospirales</taxon>
        <taxon>Leptospiraceae</taxon>
        <taxon>Leptospira</taxon>
    </lineage>
</organism>
<dbReference type="Gene3D" id="3.40.50.1820">
    <property type="entry name" value="alpha/beta hydrolase"/>
    <property type="match status" value="1"/>
</dbReference>
<keyword evidence="1 3" id="KW-0732">Signal</keyword>
<accession>A0A7I0IR53</accession>
<dbReference type="PANTHER" id="PTHR43037">
    <property type="entry name" value="UNNAMED PRODUCT-RELATED"/>
    <property type="match status" value="1"/>
</dbReference>
<evidence type="ECO:0000256" key="3">
    <source>
        <dbReference type="SAM" id="SignalP"/>
    </source>
</evidence>
<proteinExistence type="predicted"/>
<reference evidence="4" key="1">
    <citation type="submission" date="2018-10" db="EMBL/GenBank/DDBJ databases">
        <authorList>
            <person name="Vincent A.T."/>
            <person name="Schiettekatte O."/>
            <person name="Bourhy P."/>
            <person name="Veyrier F.J."/>
            <person name="Picardeau M."/>
        </authorList>
    </citation>
    <scope>NUCLEOTIDE SEQUENCE</scope>
    <source>
        <strain evidence="4">201800295</strain>
    </source>
</reference>
<evidence type="ECO:0000313" key="4">
    <source>
        <dbReference type="EMBL" id="TGK46558.1"/>
    </source>
</evidence>
<sequence length="307" mass="34836">MKRLSFIFCFCSFSFFSCMGYFYKLSQNEKKDYFILNGEKRTYLVHYPKNWDGMPIPMLVALHGRFGTGVSMMKQTKLNELADAKGFIVIFPDGYKRSWADGRGNSPADEKSINDVVFIESIVKRLIAEGSVDQKSVFLVGHSNGGFMAQRLAIEKPELWKGVISVASQLSVFLLKSKQKFKSIPVSMGIIAGTEDPLVPYSGGYVRDGKEILSVADSILRWKEWNSCKESSIKKTMEYMEEESIIKIDFERYQTCSDEKVVELIRLNGLGHSWPGETPVLPFINQGKTTKVIDGSMLVWEFMESLK</sequence>
<dbReference type="SUPFAM" id="SSF53474">
    <property type="entry name" value="alpha/beta-Hydrolases"/>
    <property type="match status" value="1"/>
</dbReference>
<keyword evidence="6" id="KW-1185">Reference proteome</keyword>
<dbReference type="RefSeq" id="WP_135754500.1">
    <property type="nucleotide sequence ID" value="NZ_RQFD01000016.1"/>
</dbReference>
<feature type="chain" id="PRO_5028914788" evidence="3">
    <location>
        <begin position="20"/>
        <end position="307"/>
    </location>
</feature>
<evidence type="ECO:0000256" key="1">
    <source>
        <dbReference type="ARBA" id="ARBA00022729"/>
    </source>
</evidence>
<dbReference type="GO" id="GO:0016787">
    <property type="term" value="F:hydrolase activity"/>
    <property type="evidence" value="ECO:0007669"/>
    <property type="project" value="UniProtKB-KW"/>
</dbReference>
<evidence type="ECO:0000313" key="7">
    <source>
        <dbReference type="Proteomes" id="UP000297641"/>
    </source>
</evidence>
<reference evidence="6 7" key="2">
    <citation type="journal article" date="2019" name="PLoS Negl. Trop. Dis.">
        <title>Revisiting the worldwide diversity of Leptospira species in the environment.</title>
        <authorList>
            <person name="Vincent A.T."/>
            <person name="Schiettekatte O."/>
            <person name="Bourhy P."/>
            <person name="Veyrier F.J."/>
            <person name="Picardeau M."/>
        </authorList>
    </citation>
    <scope>NUCLEOTIDE SEQUENCE [LARGE SCALE GENOMIC DNA]</scope>
    <source>
        <strain evidence="5 7">201800273</strain>
        <strain evidence="6">201800295</strain>
    </source>
</reference>
<comment type="caution">
    <text evidence="5">The sequence shown here is derived from an EMBL/GenBank/DDBJ whole genome shotgun (WGS) entry which is preliminary data.</text>
</comment>
<name>A0A7I0IR53_9LEPT</name>
<dbReference type="InterPro" id="IPR029058">
    <property type="entry name" value="AB_hydrolase_fold"/>
</dbReference>
<gene>
    <name evidence="4" type="ORF">EHQ10_14375</name>
    <name evidence="5" type="ORF">EHQ43_07475</name>
</gene>
<dbReference type="Pfam" id="PF10503">
    <property type="entry name" value="Esterase_PHB"/>
    <property type="match status" value="1"/>
</dbReference>